<dbReference type="InterPro" id="IPR015943">
    <property type="entry name" value="WD40/YVTN_repeat-like_dom_sf"/>
</dbReference>
<dbReference type="EMBL" id="CP001848">
    <property type="protein sequence ID" value="ADB17305.1"/>
    <property type="molecule type" value="Genomic_DNA"/>
</dbReference>
<dbReference type="PANTHER" id="PTHR34512">
    <property type="entry name" value="CELL SURFACE PROTEIN"/>
    <property type="match status" value="1"/>
</dbReference>
<dbReference type="OrthoDB" id="7051554at2"/>
<dbReference type="Gene3D" id="2.130.10.10">
    <property type="entry name" value="YVTN repeat-like/Quinoprotein amine dehydrogenase"/>
    <property type="match status" value="1"/>
</dbReference>
<keyword evidence="2" id="KW-1133">Transmembrane helix</keyword>
<dbReference type="SUPFAM" id="SSF50998">
    <property type="entry name" value="Quinoprotein alcohol dehydrogenase-like"/>
    <property type="match status" value="1"/>
</dbReference>
<evidence type="ECO:0000256" key="2">
    <source>
        <dbReference type="SAM" id="Phobius"/>
    </source>
</evidence>
<protein>
    <recommendedName>
        <fullName evidence="3">Pyrrolo-quinoline quinone repeat domain-containing protein</fullName>
    </recommendedName>
</protein>
<dbReference type="Pfam" id="PF13360">
    <property type="entry name" value="PQQ_2"/>
    <property type="match status" value="1"/>
</dbReference>
<evidence type="ECO:0000259" key="3">
    <source>
        <dbReference type="Pfam" id="PF13360"/>
    </source>
</evidence>
<feature type="transmembrane region" description="Helical" evidence="2">
    <location>
        <begin position="52"/>
        <end position="73"/>
    </location>
</feature>
<accession>D2R6K5</accession>
<organism evidence="4 5">
    <name type="scientific">Pirellula staleyi (strain ATCC 27377 / DSM 6068 / ICPB 4128)</name>
    <name type="common">Pirella staleyi</name>
    <dbReference type="NCBI Taxonomy" id="530564"/>
    <lineage>
        <taxon>Bacteria</taxon>
        <taxon>Pseudomonadati</taxon>
        <taxon>Planctomycetota</taxon>
        <taxon>Planctomycetia</taxon>
        <taxon>Pirellulales</taxon>
        <taxon>Pirellulaceae</taxon>
        <taxon>Pirellula</taxon>
    </lineage>
</organism>
<feature type="compositionally biased region" description="Pro residues" evidence="1">
    <location>
        <begin position="1"/>
        <end position="15"/>
    </location>
</feature>
<dbReference type="Proteomes" id="UP000001887">
    <property type="component" value="Chromosome"/>
</dbReference>
<evidence type="ECO:0000256" key="1">
    <source>
        <dbReference type="SAM" id="MobiDB-lite"/>
    </source>
</evidence>
<feature type="transmembrane region" description="Helical" evidence="2">
    <location>
        <begin position="85"/>
        <end position="105"/>
    </location>
</feature>
<dbReference type="AlphaFoldDB" id="D2R6K5"/>
<reference evidence="4 5" key="1">
    <citation type="journal article" date="2009" name="Stand. Genomic Sci.">
        <title>Complete genome sequence of Pirellula staleyi type strain (ATCC 27377).</title>
        <authorList>
            <person name="Clum A."/>
            <person name="Tindall B.J."/>
            <person name="Sikorski J."/>
            <person name="Ivanova N."/>
            <person name="Mavrommatis K."/>
            <person name="Lucas S."/>
            <person name="Glavina del Rio T."/>
            <person name="Nolan M."/>
            <person name="Chen F."/>
            <person name="Tice H."/>
            <person name="Pitluck S."/>
            <person name="Cheng J.F."/>
            <person name="Chertkov O."/>
            <person name="Brettin T."/>
            <person name="Han C."/>
            <person name="Detter J.C."/>
            <person name="Kuske C."/>
            <person name="Bruce D."/>
            <person name="Goodwin L."/>
            <person name="Ovchinikova G."/>
            <person name="Pati A."/>
            <person name="Mikhailova N."/>
            <person name="Chen A."/>
            <person name="Palaniappan K."/>
            <person name="Land M."/>
            <person name="Hauser L."/>
            <person name="Chang Y.J."/>
            <person name="Jeffries C.D."/>
            <person name="Chain P."/>
            <person name="Rohde M."/>
            <person name="Goker M."/>
            <person name="Bristow J."/>
            <person name="Eisen J.A."/>
            <person name="Markowitz V."/>
            <person name="Hugenholtz P."/>
            <person name="Kyrpides N.C."/>
            <person name="Klenk H.P."/>
            <person name="Lapidus A."/>
        </authorList>
    </citation>
    <scope>NUCLEOTIDE SEQUENCE [LARGE SCALE GENOMIC DNA]</scope>
    <source>
        <strain evidence="5">ATCC 27377 / DSM 6068 / ICPB 4128</strain>
    </source>
</reference>
<dbReference type="STRING" id="530564.Psta_2636"/>
<proteinExistence type="predicted"/>
<dbReference type="InterPro" id="IPR011047">
    <property type="entry name" value="Quinoprotein_ADH-like_sf"/>
</dbReference>
<keyword evidence="5" id="KW-1185">Reference proteome</keyword>
<feature type="region of interest" description="Disordered" evidence="1">
    <location>
        <begin position="543"/>
        <end position="566"/>
    </location>
</feature>
<evidence type="ECO:0000313" key="5">
    <source>
        <dbReference type="Proteomes" id="UP000001887"/>
    </source>
</evidence>
<evidence type="ECO:0000313" key="4">
    <source>
        <dbReference type="EMBL" id="ADB17305.1"/>
    </source>
</evidence>
<dbReference type="InterPro" id="IPR002372">
    <property type="entry name" value="PQQ_rpt_dom"/>
</dbReference>
<dbReference type="KEGG" id="psl:Psta_2636"/>
<dbReference type="eggNOG" id="COG1520">
    <property type="taxonomic scope" value="Bacteria"/>
</dbReference>
<name>D2R6K5_PIRSD</name>
<gene>
    <name evidence="4" type="ordered locus">Psta_2636</name>
</gene>
<feature type="domain" description="Pyrrolo-quinoline quinone repeat" evidence="3">
    <location>
        <begin position="206"/>
        <end position="467"/>
    </location>
</feature>
<sequence length="566" mass="60742">MTTPSPSKPASPPPKQAEAGSRLPDRNSLIVVSVCITIVVLLQIFGDQFDFALVNILSLVFSFIALVSLLVWLAFRSSYAPSIRFGMLGIALGLVAIAVSTLKIVSVDGNMIPTLAFRWQASADSELQRLETPAAPPVIEASSEESQFTQFLGPNRNGYLPGPELVTDWTASPPQEIWRLPKLGAGWSGFVVSQGIAVTMEQRGPEEWVTAYRFDNGQPVWGHAIKARHETVLGGVGPRSTPTIDGTNVYALGATGVLRCLELKTGKLIWSIDLLDRQGLTSTEDMNEIAWGRANSPLIIGPKVIVPEGGRRDAPVSIIALDKESGDVLWEAGSKQISYCSPTLMNIAGVDQLVMINEDSVTGHNLADGSTLWTIPWAGSSSANASNSQPHLVDGNKLFLSKGYGQGAALMELSLANNVWKVNIVWENSRVLKTKFTNAVLIDGFAYGLSDGILECVDLTDGHSCWKKGRYGHGQVLGVGKNLLVQTESGPVKLVAANPEKFEEMGTLDALTDKSWNNLCLVGNKLLVRSASDAACYQLATVEKPQSEQPATAEKPSDPPSEAAPQ</sequence>
<dbReference type="HOGENOM" id="CLU_027480_2_0_0"/>
<keyword evidence="2" id="KW-0472">Membrane</keyword>
<feature type="region of interest" description="Disordered" evidence="1">
    <location>
        <begin position="1"/>
        <end position="21"/>
    </location>
</feature>
<dbReference type="PANTHER" id="PTHR34512:SF30">
    <property type="entry name" value="OUTER MEMBRANE PROTEIN ASSEMBLY FACTOR BAMB"/>
    <property type="match status" value="1"/>
</dbReference>
<feature type="transmembrane region" description="Helical" evidence="2">
    <location>
        <begin position="29"/>
        <end position="46"/>
    </location>
</feature>
<keyword evidence="2" id="KW-0812">Transmembrane</keyword>